<dbReference type="GO" id="GO:0030643">
    <property type="term" value="P:intracellular phosphate ion homeostasis"/>
    <property type="evidence" value="ECO:0007669"/>
    <property type="project" value="InterPro"/>
</dbReference>
<dbReference type="Pfam" id="PF01451">
    <property type="entry name" value="LMWPc"/>
    <property type="match status" value="1"/>
</dbReference>
<dbReference type="PANTHER" id="PTHR42930:SF3">
    <property type="entry name" value="PHOSPHATE-SPECIFIC TRANSPORT SYSTEM ACCESSORY PROTEIN PHOU"/>
    <property type="match status" value="1"/>
</dbReference>
<evidence type="ECO:0000259" key="1">
    <source>
        <dbReference type="SMART" id="SM00226"/>
    </source>
</evidence>
<dbReference type="InterPro" id="IPR028366">
    <property type="entry name" value="PhoU"/>
</dbReference>
<dbReference type="Gene3D" id="3.40.50.2300">
    <property type="match status" value="1"/>
</dbReference>
<dbReference type="InterPro" id="IPR036196">
    <property type="entry name" value="Ptyr_pPase_sf"/>
</dbReference>
<dbReference type="GO" id="GO:0045936">
    <property type="term" value="P:negative regulation of phosphate metabolic process"/>
    <property type="evidence" value="ECO:0007669"/>
    <property type="project" value="InterPro"/>
</dbReference>
<dbReference type="SMART" id="SM00226">
    <property type="entry name" value="LMWPc"/>
    <property type="match status" value="1"/>
</dbReference>
<dbReference type="AlphaFoldDB" id="A0A382GLS6"/>
<name>A0A382GLS6_9ZZZZ</name>
<dbReference type="SUPFAM" id="SSF109755">
    <property type="entry name" value="PhoU-like"/>
    <property type="match status" value="1"/>
</dbReference>
<dbReference type="SUPFAM" id="SSF52788">
    <property type="entry name" value="Phosphotyrosine protein phosphatases I"/>
    <property type="match status" value="1"/>
</dbReference>
<feature type="domain" description="Phosphotyrosine protein phosphatase I" evidence="1">
    <location>
        <begin position="150"/>
        <end position="284"/>
    </location>
</feature>
<feature type="non-terminal residue" evidence="2">
    <location>
        <position position="1"/>
    </location>
</feature>
<gene>
    <name evidence="2" type="ORF">METZ01_LOCUS228579</name>
</gene>
<dbReference type="InterPro" id="IPR023485">
    <property type="entry name" value="Ptyr_pPase"/>
</dbReference>
<dbReference type="EMBL" id="UINC01056096">
    <property type="protein sequence ID" value="SVB75725.1"/>
    <property type="molecule type" value="Genomic_DNA"/>
</dbReference>
<sequence>AGHLRLAYSIIKINNQLERTGDYAESIARQFLVLNEIQPQPLYDSFIEIAELAIKMLHNAVQAFADNDTELAVQTRAMEKDRTVDRLRSSIHDDLIQQHKDHTLPSEALVALMTIANRCERIADQAGNICEELVYIVSGEGLKHSGKEVIRVLFVDKSDGFRSQIAEGIGNSLGLKEFMFASAGLTSCPVDQKTVRFMAEKGIDISHQTGTTVDQILNIEGYQTIIALCKEAETAFPPPSSKAVTITWEVQDPLGVEGNKEEMRAAYEQTYEEIDSNIKSFVQSILGYSVESKEGV</sequence>
<organism evidence="2">
    <name type="scientific">marine metagenome</name>
    <dbReference type="NCBI Taxonomy" id="408172"/>
    <lineage>
        <taxon>unclassified sequences</taxon>
        <taxon>metagenomes</taxon>
        <taxon>ecological metagenomes</taxon>
    </lineage>
</organism>
<dbReference type="InterPro" id="IPR038078">
    <property type="entry name" value="PhoU-like_sf"/>
</dbReference>
<accession>A0A382GLS6</accession>
<dbReference type="InterPro" id="IPR026022">
    <property type="entry name" value="PhoU_dom"/>
</dbReference>
<protein>
    <recommendedName>
        <fullName evidence="1">Phosphotyrosine protein phosphatase I domain-containing protein</fullName>
    </recommendedName>
</protein>
<dbReference type="PANTHER" id="PTHR42930">
    <property type="entry name" value="PHOSPHATE-SPECIFIC TRANSPORT SYSTEM ACCESSORY PROTEIN PHOU"/>
    <property type="match status" value="1"/>
</dbReference>
<reference evidence="2" key="1">
    <citation type="submission" date="2018-05" db="EMBL/GenBank/DDBJ databases">
        <authorList>
            <person name="Lanie J.A."/>
            <person name="Ng W.-L."/>
            <person name="Kazmierczak K.M."/>
            <person name="Andrzejewski T.M."/>
            <person name="Davidsen T.M."/>
            <person name="Wayne K.J."/>
            <person name="Tettelin H."/>
            <person name="Glass J.I."/>
            <person name="Rusch D."/>
            <person name="Podicherti R."/>
            <person name="Tsui H.-C.T."/>
            <person name="Winkler M.E."/>
        </authorList>
    </citation>
    <scope>NUCLEOTIDE SEQUENCE</scope>
</reference>
<dbReference type="Gene3D" id="1.20.58.220">
    <property type="entry name" value="Phosphate transport system protein phou homolog 2, domain 2"/>
    <property type="match status" value="1"/>
</dbReference>
<evidence type="ECO:0000313" key="2">
    <source>
        <dbReference type="EMBL" id="SVB75725.1"/>
    </source>
</evidence>
<dbReference type="Pfam" id="PF01895">
    <property type="entry name" value="PhoU"/>
    <property type="match status" value="1"/>
</dbReference>
<proteinExistence type="predicted"/>